<dbReference type="OrthoDB" id="45365at2759"/>
<gene>
    <name evidence="4" type="ORF">PGLA1383_LOCUS6977</name>
</gene>
<feature type="chain" id="PRO_5032846123" evidence="3">
    <location>
        <begin position="24"/>
        <end position="485"/>
    </location>
</feature>
<evidence type="ECO:0000313" key="5">
    <source>
        <dbReference type="Proteomes" id="UP000654075"/>
    </source>
</evidence>
<dbReference type="SUPFAM" id="SSF117281">
    <property type="entry name" value="Kelch motif"/>
    <property type="match status" value="1"/>
</dbReference>
<reference evidence="4" key="1">
    <citation type="submission" date="2021-02" db="EMBL/GenBank/DDBJ databases">
        <authorList>
            <person name="Dougan E. K."/>
            <person name="Rhodes N."/>
            <person name="Thang M."/>
            <person name="Chan C."/>
        </authorList>
    </citation>
    <scope>NUCLEOTIDE SEQUENCE</scope>
</reference>
<keyword evidence="1" id="KW-0880">Kelch repeat</keyword>
<dbReference type="PANTHER" id="PTHR46093:SF18">
    <property type="entry name" value="FIBRONECTIN TYPE-III DOMAIN-CONTAINING PROTEIN"/>
    <property type="match status" value="1"/>
</dbReference>
<evidence type="ECO:0000313" key="4">
    <source>
        <dbReference type="EMBL" id="CAE8588170.1"/>
    </source>
</evidence>
<evidence type="ECO:0000256" key="3">
    <source>
        <dbReference type="SAM" id="SignalP"/>
    </source>
</evidence>
<dbReference type="SUPFAM" id="SSF50965">
    <property type="entry name" value="Galactose oxidase, central domain"/>
    <property type="match status" value="1"/>
</dbReference>
<dbReference type="Gene3D" id="2.120.10.80">
    <property type="entry name" value="Kelch-type beta propeller"/>
    <property type="match status" value="2"/>
</dbReference>
<dbReference type="AlphaFoldDB" id="A0A813DPD7"/>
<organism evidence="4 5">
    <name type="scientific">Polarella glacialis</name>
    <name type="common">Dinoflagellate</name>
    <dbReference type="NCBI Taxonomy" id="89957"/>
    <lineage>
        <taxon>Eukaryota</taxon>
        <taxon>Sar</taxon>
        <taxon>Alveolata</taxon>
        <taxon>Dinophyceae</taxon>
        <taxon>Suessiales</taxon>
        <taxon>Suessiaceae</taxon>
        <taxon>Polarella</taxon>
    </lineage>
</organism>
<dbReference type="EMBL" id="CAJNNV010002961">
    <property type="protein sequence ID" value="CAE8588170.1"/>
    <property type="molecule type" value="Genomic_DNA"/>
</dbReference>
<dbReference type="Pfam" id="PF24681">
    <property type="entry name" value="Kelch_KLHDC2_KLHL20_DRC7"/>
    <property type="match status" value="2"/>
</dbReference>
<keyword evidence="5" id="KW-1185">Reference proteome</keyword>
<dbReference type="Proteomes" id="UP000654075">
    <property type="component" value="Unassembled WGS sequence"/>
</dbReference>
<dbReference type="OMA" id="ESNERCD"/>
<evidence type="ECO:0000256" key="1">
    <source>
        <dbReference type="ARBA" id="ARBA00022441"/>
    </source>
</evidence>
<sequence length="485" mass="53143">MPALLTRAVCLWLLPCVVPLSEAAPVSEDFSLDFGSPLTVSNTPPCRKSPDLHALFPVTHGDGGEVRDQVLLAFGGKGWNWTVEHHKKSGKASATKKVQMLGDMWSFDLEKQEWHQIQGEPSPAARWKTNGAPVSNEGQLALFGGCTKTGIKGVQNDLWIFTPSHSGGSWRLVETEQKPPKRRGHVVVHSGTHLVIFGGKTERKGDKCMRDLWSLPLASISEGSSSVPTWTQGASFPSGCRWGGTGDLMVAPTGEQYLGMFGGRHLAEGAEEHTKKKAAYTYYNDLWLYEFAKDRWFQADSTGEKPPARDHHGAATLSGQLFVYGGRQSEDRKAKAVLADIWSYSLETRSWTQHIPAGKSPSARFMPGVAAVRYHGVETMAVFAGETLPGSTKRTTLNDVWVFDPAEATWTELFPQTCDLIPMDLLGPSSHEEFMRDLSRTGGAIAAAMAIMLVAKFAMASRRSAYALEVPETSSDCQDLTYRLL</sequence>
<accession>A0A813DPD7</accession>
<proteinExistence type="predicted"/>
<dbReference type="PANTHER" id="PTHR46093">
    <property type="entry name" value="ACYL-COA-BINDING DOMAIN-CONTAINING PROTEIN 5"/>
    <property type="match status" value="1"/>
</dbReference>
<comment type="caution">
    <text evidence="4">The sequence shown here is derived from an EMBL/GenBank/DDBJ whole genome shotgun (WGS) entry which is preliminary data.</text>
</comment>
<dbReference type="InterPro" id="IPR015915">
    <property type="entry name" value="Kelch-typ_b-propeller"/>
</dbReference>
<protein>
    <submittedName>
        <fullName evidence="4">Uncharacterized protein</fullName>
    </submittedName>
</protein>
<dbReference type="InterPro" id="IPR011043">
    <property type="entry name" value="Gal_Oxase/kelch_b-propeller"/>
</dbReference>
<keyword evidence="2" id="KW-0677">Repeat</keyword>
<name>A0A813DPD7_POLGL</name>
<evidence type="ECO:0000256" key="2">
    <source>
        <dbReference type="ARBA" id="ARBA00022737"/>
    </source>
</evidence>
<feature type="signal peptide" evidence="3">
    <location>
        <begin position="1"/>
        <end position="23"/>
    </location>
</feature>
<keyword evidence="3" id="KW-0732">Signal</keyword>